<reference evidence="2 4" key="1">
    <citation type="submission" date="2024-02" db="EMBL/GenBank/DDBJ databases">
        <authorList>
            <person name="Chen Y."/>
            <person name="Shah S."/>
            <person name="Dougan E. K."/>
            <person name="Thang M."/>
            <person name="Chan C."/>
        </authorList>
    </citation>
    <scope>NUCLEOTIDE SEQUENCE [LARGE SCALE GENOMIC DNA]</scope>
</reference>
<dbReference type="Proteomes" id="UP001642464">
    <property type="component" value="Unassembled WGS sequence"/>
</dbReference>
<keyword evidence="4" id="KW-1185">Reference proteome</keyword>
<dbReference type="InterPro" id="IPR036291">
    <property type="entry name" value="NAD(P)-bd_dom_sf"/>
</dbReference>
<name>A0ABP0QR58_9DINO</name>
<dbReference type="Pfam" id="PF13460">
    <property type="entry name" value="NAD_binding_10"/>
    <property type="match status" value="1"/>
</dbReference>
<evidence type="ECO:0000313" key="2">
    <source>
        <dbReference type="EMBL" id="CAK9090737.1"/>
    </source>
</evidence>
<proteinExistence type="predicted"/>
<evidence type="ECO:0000313" key="3">
    <source>
        <dbReference type="EMBL" id="CAK9090906.1"/>
    </source>
</evidence>
<gene>
    <name evidence="2" type="ORF">SCF082_LOCUS42785</name>
    <name evidence="3" type="ORF">SCF082_LOCUS42860</name>
</gene>
<dbReference type="InterPro" id="IPR016040">
    <property type="entry name" value="NAD(P)-bd_dom"/>
</dbReference>
<dbReference type="PANTHER" id="PTHR15020">
    <property type="entry name" value="FLAVIN REDUCTASE-RELATED"/>
    <property type="match status" value="1"/>
</dbReference>
<evidence type="ECO:0000313" key="4">
    <source>
        <dbReference type="Proteomes" id="UP001642464"/>
    </source>
</evidence>
<dbReference type="SUPFAM" id="SSF51735">
    <property type="entry name" value="NAD(P)-binding Rossmann-fold domains"/>
    <property type="match status" value="1"/>
</dbReference>
<evidence type="ECO:0000259" key="1">
    <source>
        <dbReference type="Pfam" id="PF13460"/>
    </source>
</evidence>
<dbReference type="PANTHER" id="PTHR15020:SF11">
    <property type="entry name" value="OS06G0360300 PROTEIN"/>
    <property type="match status" value="1"/>
</dbReference>
<protein>
    <recommendedName>
        <fullName evidence="1">NAD(P)-binding domain-containing protein</fullName>
    </recommendedName>
</protein>
<dbReference type="EMBL" id="CAXAMM010040073">
    <property type="protein sequence ID" value="CAK9090906.1"/>
    <property type="molecule type" value="Genomic_DNA"/>
</dbReference>
<accession>A0ABP0QR58</accession>
<comment type="caution">
    <text evidence="2">The sequence shown here is derived from an EMBL/GenBank/DDBJ whole genome shotgun (WGS) entry which is preliminary data.</text>
</comment>
<feature type="non-terminal residue" evidence="2">
    <location>
        <position position="1"/>
    </location>
</feature>
<sequence>SICLQFTMKMRMWDQFASMCLAVVTCTIGCAFTGGMPPRQRGEHLVLKAEGAGRPVVAVLGANGRTGSMIVEALARSPAKPRALTRSGKWKGSEGSKVNREDVEVGQADVTDSGSLALALAGVSAVVFAAAYSRGKTEPKDVDNGGLVKCAKVVLEKGIERLVVVSSASVTRPYAPVGVLLNTIGSGVLSEKLKGEEKVKELFENAESTYTIVRPGGLTMDPPVGFAELQFNQGDTYVGNVPRADVAAVCAVAATDPLNSGANKTFEMFKARTREPLLPWYRGKTRYVVGNIRDCSAMLARLRPDKEVYDVPGMLPISLADFALGWARK</sequence>
<feature type="domain" description="NAD(P)-binding" evidence="1">
    <location>
        <begin position="61"/>
        <end position="257"/>
    </location>
</feature>
<dbReference type="EMBL" id="CAXAMM010040040">
    <property type="protein sequence ID" value="CAK9090737.1"/>
    <property type="molecule type" value="Genomic_DNA"/>
</dbReference>
<organism evidence="2 4">
    <name type="scientific">Durusdinium trenchii</name>
    <dbReference type="NCBI Taxonomy" id="1381693"/>
    <lineage>
        <taxon>Eukaryota</taxon>
        <taxon>Sar</taxon>
        <taxon>Alveolata</taxon>
        <taxon>Dinophyceae</taxon>
        <taxon>Suessiales</taxon>
        <taxon>Symbiodiniaceae</taxon>
        <taxon>Durusdinium</taxon>
    </lineage>
</organism>
<dbReference type="Gene3D" id="3.40.50.720">
    <property type="entry name" value="NAD(P)-binding Rossmann-like Domain"/>
    <property type="match status" value="1"/>
</dbReference>